<keyword evidence="5 8" id="KW-0378">Hydrolase</keyword>
<keyword evidence="6 8" id="KW-0269">Exonuclease</keyword>
<dbReference type="Proteomes" id="UP001139011">
    <property type="component" value="Unassembled WGS sequence"/>
</dbReference>
<comment type="similarity">
    <text evidence="1 8">Belongs to the SbcD family.</text>
</comment>
<evidence type="ECO:0000313" key="11">
    <source>
        <dbReference type="Proteomes" id="UP001139011"/>
    </source>
</evidence>
<comment type="function">
    <text evidence="8">SbcCD cleaves DNA hairpin structures. These structures can inhibit DNA replication and are intermediates in certain DNA recombination reactions. The complex acts as a 3'-&gt;5' double strand exonuclease that can open hairpins. It also has a 5' single-strand endonuclease activity.</text>
</comment>
<evidence type="ECO:0000256" key="7">
    <source>
        <dbReference type="ARBA" id="ARBA00023172"/>
    </source>
</evidence>
<protein>
    <recommendedName>
        <fullName evidence="3 8">Nuclease SbcCD subunit D</fullName>
    </recommendedName>
</protein>
<evidence type="ECO:0000256" key="5">
    <source>
        <dbReference type="ARBA" id="ARBA00022801"/>
    </source>
</evidence>
<dbReference type="Gene3D" id="3.60.21.10">
    <property type="match status" value="1"/>
</dbReference>
<dbReference type="PANTHER" id="PTHR30337">
    <property type="entry name" value="COMPONENT OF ATP-DEPENDENT DSDNA EXONUCLEASE"/>
    <property type="match status" value="1"/>
</dbReference>
<comment type="subunit">
    <text evidence="2 8">Heterodimer of SbcC and SbcD.</text>
</comment>
<name>A0A9X1XBA7_9BACL</name>
<dbReference type="GO" id="GO:0006260">
    <property type="term" value="P:DNA replication"/>
    <property type="evidence" value="ECO:0007669"/>
    <property type="project" value="UniProtKB-KW"/>
</dbReference>
<dbReference type="EMBL" id="JAIWJX010000002">
    <property type="protein sequence ID" value="MCK6256670.1"/>
    <property type="molecule type" value="Genomic_DNA"/>
</dbReference>
<dbReference type="InterPro" id="IPR041796">
    <property type="entry name" value="Mre11_N"/>
</dbReference>
<dbReference type="InterPro" id="IPR004843">
    <property type="entry name" value="Calcineurin-like_PHP"/>
</dbReference>
<keyword evidence="11" id="KW-1185">Reference proteome</keyword>
<comment type="caution">
    <text evidence="10">The sequence shown here is derived from an EMBL/GenBank/DDBJ whole genome shotgun (WGS) entry which is preliminary data.</text>
</comment>
<dbReference type="AlphaFoldDB" id="A0A9X1XBA7"/>
<dbReference type="CDD" id="cd00840">
    <property type="entry name" value="MPP_Mre11_N"/>
    <property type="match status" value="1"/>
</dbReference>
<dbReference type="SUPFAM" id="SSF56300">
    <property type="entry name" value="Metallo-dependent phosphatases"/>
    <property type="match status" value="1"/>
</dbReference>
<dbReference type="GO" id="GO:0004519">
    <property type="term" value="F:endonuclease activity"/>
    <property type="evidence" value="ECO:0007669"/>
    <property type="project" value="UniProtKB-KW"/>
</dbReference>
<evidence type="ECO:0000256" key="4">
    <source>
        <dbReference type="ARBA" id="ARBA00022722"/>
    </source>
</evidence>
<dbReference type="RefSeq" id="WP_248252305.1">
    <property type="nucleotide sequence ID" value="NZ_JAIWJX010000002.1"/>
</dbReference>
<evidence type="ECO:0000259" key="9">
    <source>
        <dbReference type="Pfam" id="PF00149"/>
    </source>
</evidence>
<dbReference type="InterPro" id="IPR050535">
    <property type="entry name" value="DNA_Repair-Maintenance_Comp"/>
</dbReference>
<reference evidence="10" key="1">
    <citation type="submission" date="2021-09" db="EMBL/GenBank/DDBJ databases">
        <title>Genome analysis of Fictibacillus sp. KIGAM418 isolated from marine sediment.</title>
        <authorList>
            <person name="Seo M.-J."/>
            <person name="Cho E.-S."/>
            <person name="Hwang C.Y."/>
        </authorList>
    </citation>
    <scope>NUCLEOTIDE SEQUENCE</scope>
    <source>
        <strain evidence="10">KIGAM418</strain>
    </source>
</reference>
<evidence type="ECO:0000256" key="2">
    <source>
        <dbReference type="ARBA" id="ARBA00011322"/>
    </source>
</evidence>
<dbReference type="GO" id="GO:0008408">
    <property type="term" value="F:3'-5' exonuclease activity"/>
    <property type="evidence" value="ECO:0007669"/>
    <property type="project" value="InterPro"/>
</dbReference>
<keyword evidence="8" id="KW-0235">DNA replication</keyword>
<dbReference type="NCBIfam" id="TIGR00619">
    <property type="entry name" value="sbcd"/>
    <property type="match status" value="1"/>
</dbReference>
<evidence type="ECO:0000256" key="3">
    <source>
        <dbReference type="ARBA" id="ARBA00013365"/>
    </source>
</evidence>
<dbReference type="InterPro" id="IPR004593">
    <property type="entry name" value="SbcD"/>
</dbReference>
<dbReference type="Pfam" id="PF00149">
    <property type="entry name" value="Metallophos"/>
    <property type="match status" value="1"/>
</dbReference>
<proteinExistence type="inferred from homology"/>
<sequence>MRLLHTADWHLGRTLEGRSRLEEQQQFLDELVSIAEEEKVDAVIMAGDVFDTVNPPAAAEQMFYDTMARLSDKGKRHVIAIAGNHDHPDRLSASSPLARNLGITLVGLPGAEMYSYGIKRTQEKLNVCALPYPSESRLREMLSDSGEELQLRNEYDSWVGKYFQMMSGHFSPECVNIAMSHLYVAGSNESDSERPVHIGGAYTVAAETLPEAAQYVALGHLHRPQNVKRAKTAARYSGSPLSYSFSEAGHTKSVTIVDVEPGKAAEIKEIPLTCGKPLVVYQAKGVAEVYRWLEEGLNSSAWVDLSISVQDSIAMEDIQYIRKAHKGIIHIKPIFENSTSQEMAVQKKLPIDELFSKFYERQTGGGIPDEKVMSLFLELISDEEEERSAAE</sequence>
<evidence type="ECO:0000256" key="1">
    <source>
        <dbReference type="ARBA" id="ARBA00010555"/>
    </source>
</evidence>
<accession>A0A9X1XBA7</accession>
<organism evidence="10 11">
    <name type="scientific">Fictibacillus marinisediminis</name>
    <dbReference type="NCBI Taxonomy" id="2878389"/>
    <lineage>
        <taxon>Bacteria</taxon>
        <taxon>Bacillati</taxon>
        <taxon>Bacillota</taxon>
        <taxon>Bacilli</taxon>
        <taxon>Bacillales</taxon>
        <taxon>Fictibacillaceae</taxon>
        <taxon>Fictibacillus</taxon>
    </lineage>
</organism>
<dbReference type="PANTHER" id="PTHR30337:SF0">
    <property type="entry name" value="NUCLEASE SBCCD SUBUNIT D"/>
    <property type="match status" value="1"/>
</dbReference>
<dbReference type="InterPro" id="IPR029052">
    <property type="entry name" value="Metallo-depent_PP-like"/>
</dbReference>
<keyword evidence="4 8" id="KW-0540">Nuclease</keyword>
<keyword evidence="7 8" id="KW-0233">DNA recombination</keyword>
<dbReference type="GO" id="GO:0006310">
    <property type="term" value="P:DNA recombination"/>
    <property type="evidence" value="ECO:0007669"/>
    <property type="project" value="UniProtKB-KW"/>
</dbReference>
<keyword evidence="8" id="KW-0255">Endonuclease</keyword>
<evidence type="ECO:0000256" key="6">
    <source>
        <dbReference type="ARBA" id="ARBA00022839"/>
    </source>
</evidence>
<evidence type="ECO:0000256" key="8">
    <source>
        <dbReference type="RuleBase" id="RU363069"/>
    </source>
</evidence>
<gene>
    <name evidence="8 10" type="primary">sbcD</name>
    <name evidence="10" type="ORF">LCY76_08690</name>
</gene>
<evidence type="ECO:0000313" key="10">
    <source>
        <dbReference type="EMBL" id="MCK6256670.1"/>
    </source>
</evidence>
<feature type="domain" description="Calcineurin-like phosphoesterase" evidence="9">
    <location>
        <begin position="1"/>
        <end position="224"/>
    </location>
</feature>